<evidence type="ECO:0000313" key="4">
    <source>
        <dbReference type="EMBL" id="WOJ92778.1"/>
    </source>
</evidence>
<evidence type="ECO:0000313" key="5">
    <source>
        <dbReference type="Proteomes" id="UP001626537"/>
    </source>
</evidence>
<name>A0ABZ0I181_9GAMM</name>
<evidence type="ECO:0000256" key="2">
    <source>
        <dbReference type="SAM" id="MobiDB-lite"/>
    </source>
</evidence>
<proteinExistence type="predicted"/>
<feature type="coiled-coil region" evidence="1">
    <location>
        <begin position="302"/>
        <end position="367"/>
    </location>
</feature>
<dbReference type="EMBL" id="CP136864">
    <property type="protein sequence ID" value="WOJ92778.1"/>
    <property type="molecule type" value="Genomic_DNA"/>
</dbReference>
<keyword evidence="5" id="KW-1185">Reference proteome</keyword>
<evidence type="ECO:0008006" key="6">
    <source>
        <dbReference type="Google" id="ProtNLM"/>
    </source>
</evidence>
<feature type="region of interest" description="Disordered" evidence="2">
    <location>
        <begin position="460"/>
        <end position="504"/>
    </location>
</feature>
<evidence type="ECO:0000256" key="3">
    <source>
        <dbReference type="SAM" id="Phobius"/>
    </source>
</evidence>
<keyword evidence="3" id="KW-1133">Transmembrane helix</keyword>
<reference evidence="4 5" key="1">
    <citation type="submission" date="2023-10" db="EMBL/GenBank/DDBJ databases">
        <title>Two novel species belonging to the OM43/NOR5 clade.</title>
        <authorList>
            <person name="Park M."/>
        </authorList>
    </citation>
    <scope>NUCLEOTIDE SEQUENCE [LARGE SCALE GENOMIC DNA]</scope>
    <source>
        <strain evidence="4 5">IMCC43200</strain>
    </source>
</reference>
<gene>
    <name evidence="4" type="ORF">R0135_13415</name>
</gene>
<feature type="compositionally biased region" description="Acidic residues" evidence="2">
    <location>
        <begin position="487"/>
        <end position="496"/>
    </location>
</feature>
<accession>A0ABZ0I181</accession>
<sequence>MAFGVNAAQPTLSAEDDDKAHGRARRRIFTLSALTVLVIGLLYTAFQPAVYQSSATVLMSAPTAIDEQMLDADVQGVTIQRRTLTGSEITRDLVARLKQDYASDLDPLELRRILDVVPVPETNLLELTATGAERELLPPLVETWIDVYTSVRTRDIENRKSQTLTEVQDELDGLADKLASARLALEQFRADNEIISMERQENAVLAQLDGLNTSLNNAVEEEVRSKSYLDTLRASLSAGEQVVPQSERSDVAAMSQQLAELKSRLGELRARYTDDYIRKDPRLREIPEQVEKLELELGQAYARGTQAELNNAEREYAAARESVANLNRRLDEHKKAVADFNTIYATHQALAEDLARLEELNRETQARQVQIQVRQVDKYPQVSVIDWPAPEAPRIGPPYLMLLGGTLLAAIGAGIFGAWLYSYLHPRSASPAYVTLTGVHMYPQDAAQALEQIPGEAARLETAASAARLSHSEEDVAEGNTPSDAEDRADDDDAQSDGEPRRDD</sequence>
<feature type="coiled-coil region" evidence="1">
    <location>
        <begin position="164"/>
        <end position="191"/>
    </location>
</feature>
<dbReference type="Proteomes" id="UP001626537">
    <property type="component" value="Chromosome"/>
</dbReference>
<organism evidence="4 5">
    <name type="scientific">Congregibacter variabilis</name>
    <dbReference type="NCBI Taxonomy" id="3081200"/>
    <lineage>
        <taxon>Bacteria</taxon>
        <taxon>Pseudomonadati</taxon>
        <taxon>Pseudomonadota</taxon>
        <taxon>Gammaproteobacteria</taxon>
        <taxon>Cellvibrionales</taxon>
        <taxon>Halieaceae</taxon>
        <taxon>Congregibacter</taxon>
    </lineage>
</organism>
<dbReference type="InterPro" id="IPR050445">
    <property type="entry name" value="Bact_polysacc_biosynth/exp"/>
</dbReference>
<keyword evidence="3" id="KW-0472">Membrane</keyword>
<dbReference type="PANTHER" id="PTHR32309">
    <property type="entry name" value="TYROSINE-PROTEIN KINASE"/>
    <property type="match status" value="1"/>
</dbReference>
<dbReference type="PANTHER" id="PTHR32309:SF31">
    <property type="entry name" value="CAPSULAR EXOPOLYSACCHARIDE FAMILY"/>
    <property type="match status" value="1"/>
</dbReference>
<feature type="transmembrane region" description="Helical" evidence="3">
    <location>
        <begin position="28"/>
        <end position="46"/>
    </location>
</feature>
<protein>
    <recommendedName>
        <fullName evidence="6">Polysaccharide chain length determinant protein, PEP-CTERM locus subfamily</fullName>
    </recommendedName>
</protein>
<dbReference type="RefSeq" id="WP_407347387.1">
    <property type="nucleotide sequence ID" value="NZ_CP136864.1"/>
</dbReference>
<evidence type="ECO:0000256" key="1">
    <source>
        <dbReference type="SAM" id="Coils"/>
    </source>
</evidence>
<feature type="compositionally biased region" description="Low complexity" evidence="2">
    <location>
        <begin position="460"/>
        <end position="469"/>
    </location>
</feature>
<keyword evidence="1" id="KW-0175">Coiled coil</keyword>
<feature type="transmembrane region" description="Helical" evidence="3">
    <location>
        <begin position="399"/>
        <end position="421"/>
    </location>
</feature>
<keyword evidence="3" id="KW-0812">Transmembrane</keyword>